<dbReference type="EMBL" id="JAWHQM010000018">
    <property type="protein sequence ID" value="KAK5631201.1"/>
    <property type="molecule type" value="Genomic_DNA"/>
</dbReference>
<dbReference type="AlphaFoldDB" id="A0AAN7UR41"/>
<name>A0AAN7UR41_9PEZI</name>
<comment type="caution">
    <text evidence="1">The sequence shown here is derived from an EMBL/GenBank/DDBJ whole genome shotgun (WGS) entry which is preliminary data.</text>
</comment>
<gene>
    <name evidence="1" type="ORF">RRF57_006916</name>
</gene>
<reference evidence="1 2" key="1">
    <citation type="submission" date="2023-10" db="EMBL/GenBank/DDBJ databases">
        <title>Draft genome sequence of Xylaria bambusicola isolate GMP-LS, the root and basal stem rot pathogen of sugarcane in Indonesia.</title>
        <authorList>
            <person name="Selvaraj P."/>
            <person name="Muralishankar V."/>
            <person name="Muruganantham S."/>
            <person name="Sp S."/>
            <person name="Haryani S."/>
            <person name="Lau K.J.X."/>
            <person name="Naqvi N.I."/>
        </authorList>
    </citation>
    <scope>NUCLEOTIDE SEQUENCE [LARGE SCALE GENOMIC DNA]</scope>
    <source>
        <strain evidence="1">GMP-LS</strain>
    </source>
</reference>
<evidence type="ECO:0000313" key="2">
    <source>
        <dbReference type="Proteomes" id="UP001305414"/>
    </source>
</evidence>
<protein>
    <submittedName>
        <fullName evidence="1">Uncharacterized protein</fullName>
    </submittedName>
</protein>
<keyword evidence="2" id="KW-1185">Reference proteome</keyword>
<dbReference type="Proteomes" id="UP001305414">
    <property type="component" value="Unassembled WGS sequence"/>
</dbReference>
<accession>A0AAN7UR41</accession>
<evidence type="ECO:0000313" key="1">
    <source>
        <dbReference type="EMBL" id="KAK5631201.1"/>
    </source>
</evidence>
<proteinExistence type="predicted"/>
<organism evidence="1 2">
    <name type="scientific">Xylaria bambusicola</name>
    <dbReference type="NCBI Taxonomy" id="326684"/>
    <lineage>
        <taxon>Eukaryota</taxon>
        <taxon>Fungi</taxon>
        <taxon>Dikarya</taxon>
        <taxon>Ascomycota</taxon>
        <taxon>Pezizomycotina</taxon>
        <taxon>Sordariomycetes</taxon>
        <taxon>Xylariomycetidae</taxon>
        <taxon>Xylariales</taxon>
        <taxon>Xylariaceae</taxon>
        <taxon>Xylaria</taxon>
    </lineage>
</organism>
<sequence length="69" mass="7809">MWTFDLSCKQNSCSADFTLNDSRFTTVIQVLDASGGQYLLFNGSMHWELRPKPVMDYLAETGPTDLQDT</sequence>